<feature type="region of interest" description="Disordered" evidence="1">
    <location>
        <begin position="111"/>
        <end position="130"/>
    </location>
</feature>
<evidence type="ECO:0000313" key="3">
    <source>
        <dbReference type="Proteomes" id="UP000010556"/>
    </source>
</evidence>
<feature type="region of interest" description="Disordered" evidence="1">
    <location>
        <begin position="140"/>
        <end position="166"/>
    </location>
</feature>
<sequence>MGIPSALFNFFFRDAFKQNKRIPMKVGAGGGRQCTERNMVTRPVCDFWAGPALAGRPHLAFSSPRCSRLRTPRPPGPQKAPQGVWPRRQEDLRPVTSGETSEPVFRCQSPARLAGTEGSPPPGLPAAPDLSLRPVLLGEQSPHLGKKSSRQGNLASASCSSNGLRGLVTGPNTTERFLDAPAQIPLLAGVALP</sequence>
<dbReference type="EMBL" id="KB104455">
    <property type="protein sequence ID" value="ELK33319.1"/>
    <property type="molecule type" value="Genomic_DNA"/>
</dbReference>
<dbReference type="Proteomes" id="UP000010556">
    <property type="component" value="Unassembled WGS sequence"/>
</dbReference>
<dbReference type="AlphaFoldDB" id="L5M3T0"/>
<feature type="compositionally biased region" description="Polar residues" evidence="1">
    <location>
        <begin position="150"/>
        <end position="163"/>
    </location>
</feature>
<proteinExistence type="predicted"/>
<accession>L5M3T0</accession>
<evidence type="ECO:0000313" key="2">
    <source>
        <dbReference type="EMBL" id="ELK33319.1"/>
    </source>
</evidence>
<protein>
    <submittedName>
        <fullName evidence="2">Uncharacterized protein</fullName>
    </submittedName>
</protein>
<feature type="region of interest" description="Disordered" evidence="1">
    <location>
        <begin position="62"/>
        <end position="105"/>
    </location>
</feature>
<keyword evidence="3" id="KW-1185">Reference proteome</keyword>
<organism evidence="2 3">
    <name type="scientific">Myotis davidii</name>
    <name type="common">David's myotis</name>
    <dbReference type="NCBI Taxonomy" id="225400"/>
    <lineage>
        <taxon>Eukaryota</taxon>
        <taxon>Metazoa</taxon>
        <taxon>Chordata</taxon>
        <taxon>Craniata</taxon>
        <taxon>Vertebrata</taxon>
        <taxon>Euteleostomi</taxon>
        <taxon>Mammalia</taxon>
        <taxon>Eutheria</taxon>
        <taxon>Laurasiatheria</taxon>
        <taxon>Chiroptera</taxon>
        <taxon>Yangochiroptera</taxon>
        <taxon>Vespertilionidae</taxon>
        <taxon>Myotis</taxon>
    </lineage>
</organism>
<evidence type="ECO:0000256" key="1">
    <source>
        <dbReference type="SAM" id="MobiDB-lite"/>
    </source>
</evidence>
<reference evidence="3" key="1">
    <citation type="journal article" date="2013" name="Science">
        <title>Comparative analysis of bat genomes provides insight into the evolution of flight and immunity.</title>
        <authorList>
            <person name="Zhang G."/>
            <person name="Cowled C."/>
            <person name="Shi Z."/>
            <person name="Huang Z."/>
            <person name="Bishop-Lilly K.A."/>
            <person name="Fang X."/>
            <person name="Wynne J.W."/>
            <person name="Xiong Z."/>
            <person name="Baker M.L."/>
            <person name="Zhao W."/>
            <person name="Tachedjian M."/>
            <person name="Zhu Y."/>
            <person name="Zhou P."/>
            <person name="Jiang X."/>
            <person name="Ng J."/>
            <person name="Yang L."/>
            <person name="Wu L."/>
            <person name="Xiao J."/>
            <person name="Feng Y."/>
            <person name="Chen Y."/>
            <person name="Sun X."/>
            <person name="Zhang Y."/>
            <person name="Marsh G.A."/>
            <person name="Crameri G."/>
            <person name="Broder C.C."/>
            <person name="Frey K.G."/>
            <person name="Wang L.F."/>
            <person name="Wang J."/>
        </authorList>
    </citation>
    <scope>NUCLEOTIDE SEQUENCE [LARGE SCALE GENOMIC DNA]</scope>
</reference>
<name>L5M3T0_MYODS</name>
<gene>
    <name evidence="2" type="ORF">MDA_GLEAN10018220</name>
</gene>